<dbReference type="PANTHER" id="PTHR36619">
    <property type="entry name" value="OS04G0208900 PROTEIN"/>
    <property type="match status" value="1"/>
</dbReference>
<proteinExistence type="predicted"/>
<organism evidence="2">
    <name type="scientific">Eucalyptus grandis</name>
    <name type="common">Flooded gum</name>
    <dbReference type="NCBI Taxonomy" id="71139"/>
    <lineage>
        <taxon>Eukaryota</taxon>
        <taxon>Viridiplantae</taxon>
        <taxon>Streptophyta</taxon>
        <taxon>Embryophyta</taxon>
        <taxon>Tracheophyta</taxon>
        <taxon>Spermatophyta</taxon>
        <taxon>Magnoliopsida</taxon>
        <taxon>eudicotyledons</taxon>
        <taxon>Gunneridae</taxon>
        <taxon>Pentapetalae</taxon>
        <taxon>rosids</taxon>
        <taxon>malvids</taxon>
        <taxon>Myrtales</taxon>
        <taxon>Myrtaceae</taxon>
        <taxon>Myrtoideae</taxon>
        <taxon>Eucalypteae</taxon>
        <taxon>Eucalyptus</taxon>
    </lineage>
</organism>
<reference evidence="2" key="1">
    <citation type="submission" date="2013-07" db="EMBL/GenBank/DDBJ databases">
        <title>The genome of Eucalyptus grandis.</title>
        <authorList>
            <person name="Schmutz J."/>
            <person name="Hayes R."/>
            <person name="Myburg A."/>
            <person name="Tuskan G."/>
            <person name="Grattapaglia D."/>
            <person name="Rokhsar D.S."/>
        </authorList>
    </citation>
    <scope>NUCLEOTIDE SEQUENCE</scope>
    <source>
        <tissue evidence="2">Leaf extractions</tissue>
    </source>
</reference>
<dbReference type="AlphaFoldDB" id="A0A059AD84"/>
<keyword evidence="1" id="KW-0732">Signal</keyword>
<evidence type="ECO:0000313" key="2">
    <source>
        <dbReference type="EMBL" id="KCW51345.1"/>
    </source>
</evidence>
<name>A0A059AD84_EUCGR</name>
<accession>A0A059AD84</accession>
<dbReference type="InParanoid" id="A0A059AD84"/>
<feature type="signal peptide" evidence="1">
    <location>
        <begin position="1"/>
        <end position="23"/>
    </location>
</feature>
<protein>
    <submittedName>
        <fullName evidence="2">Uncharacterized protein</fullName>
    </submittedName>
</protein>
<dbReference type="PANTHER" id="PTHR36619:SF2">
    <property type="entry name" value="OS04G0208900 PROTEIN"/>
    <property type="match status" value="1"/>
</dbReference>
<sequence length="104" mass="10979">MSSSSSAVLILLLLGSAAGFTAAARGGAMLSSVPSTMIPLFPDSQEYATMKRPFLRKETRAFGAKQLRNCMPKGSPHTSAPSRYVNYEPLGSSARCSAPSPTRP</sequence>
<gene>
    <name evidence="2" type="ORF">EUGRSUZ_J00896</name>
</gene>
<dbReference type="Gramene" id="KCW51345">
    <property type="protein sequence ID" value="KCW51345"/>
    <property type="gene ID" value="EUGRSUZ_J00896"/>
</dbReference>
<evidence type="ECO:0000256" key="1">
    <source>
        <dbReference type="SAM" id="SignalP"/>
    </source>
</evidence>
<feature type="chain" id="PRO_5001567230" evidence="1">
    <location>
        <begin position="24"/>
        <end position="104"/>
    </location>
</feature>
<dbReference type="OMA" id="HKQQVFH"/>
<dbReference type="EMBL" id="KK198762">
    <property type="protein sequence ID" value="KCW51345.1"/>
    <property type="molecule type" value="Genomic_DNA"/>
</dbReference>